<evidence type="ECO:0000313" key="2">
    <source>
        <dbReference type="Proteomes" id="UP000595373"/>
    </source>
</evidence>
<reference evidence="1 2" key="1">
    <citation type="submission" date="2020-12" db="EMBL/GenBank/DDBJ databases">
        <title>ASc-MMNZ-VFA-070.</title>
        <authorList>
            <person name="Schryvers A."/>
            <person name="Mostafa Nazari M."/>
            <person name="Farshchi Andisi V."/>
            <person name="Timsit E."/>
            <person name="Walter Morck D."/>
        </authorList>
    </citation>
    <scope>NUCLEOTIDE SEQUENCE [LARGE SCALE GENOMIC DNA]</scope>
    <source>
        <strain evidence="1 2">ASc-MMNZ-VFA-070</strain>
    </source>
</reference>
<keyword evidence="2" id="KW-1185">Reference proteome</keyword>
<accession>A0A9Q7E6Z6</accession>
<dbReference type="Proteomes" id="UP000595373">
    <property type="component" value="Chromosome"/>
</dbReference>
<name>A0A9Q7E6Z6_HISSO</name>
<dbReference type="InterPro" id="IPR006522">
    <property type="entry name" value="Phage_virion_morphogenesis"/>
</dbReference>
<gene>
    <name evidence="1" type="ORF">JFL49_07210</name>
</gene>
<dbReference type="OrthoDB" id="6402405at2"/>
<evidence type="ECO:0000313" key="1">
    <source>
        <dbReference type="EMBL" id="QQF81861.1"/>
    </source>
</evidence>
<organism evidence="1 2">
    <name type="scientific">Histophilus somni</name>
    <name type="common">Haemophilus somnus</name>
    <dbReference type="NCBI Taxonomy" id="731"/>
    <lineage>
        <taxon>Bacteria</taxon>
        <taxon>Pseudomonadati</taxon>
        <taxon>Pseudomonadota</taxon>
        <taxon>Gammaproteobacteria</taxon>
        <taxon>Pasteurellales</taxon>
        <taxon>Pasteurellaceae</taxon>
        <taxon>Histophilus</taxon>
    </lineage>
</organism>
<proteinExistence type="predicted"/>
<dbReference type="EMBL" id="CP066558">
    <property type="protein sequence ID" value="QQF81861.1"/>
    <property type="molecule type" value="Genomic_DNA"/>
</dbReference>
<dbReference type="AlphaFoldDB" id="A0A9Q7E6Z6"/>
<dbReference type="Pfam" id="PF05069">
    <property type="entry name" value="Phage_tail_S"/>
    <property type="match status" value="1"/>
</dbReference>
<dbReference type="NCBIfam" id="TIGR01635">
    <property type="entry name" value="tail_comp_S"/>
    <property type="match status" value="1"/>
</dbReference>
<sequence length="65" mass="7696">MFKKITQARHMKLRRQKDGIELGFSGNTAYIATIHQYGLRARVERHKEHKVQYAKRELLGLTEQD</sequence>
<protein>
    <submittedName>
        <fullName evidence="1">Phage virion morphogenesis protein</fullName>
    </submittedName>
</protein>